<organism evidence="1 2">
    <name type="scientific">Escherichia coli H386</name>
    <dbReference type="NCBI Taxonomy" id="656397"/>
    <lineage>
        <taxon>Bacteria</taxon>
        <taxon>Pseudomonadati</taxon>
        <taxon>Pseudomonadota</taxon>
        <taxon>Gammaproteobacteria</taxon>
        <taxon>Enterobacterales</taxon>
        <taxon>Enterobacteriaceae</taxon>
        <taxon>Escherichia</taxon>
    </lineage>
</organism>
<evidence type="ECO:0000313" key="2">
    <source>
        <dbReference type="Proteomes" id="UP000193045"/>
    </source>
</evidence>
<dbReference type="NCBIfam" id="NF007306">
    <property type="entry name" value="PRK09790.1"/>
    <property type="match status" value="1"/>
</dbReference>
<dbReference type="Proteomes" id="UP000193045">
    <property type="component" value="Unassembled WGS sequence"/>
</dbReference>
<evidence type="ECO:0000313" key="1">
    <source>
        <dbReference type="EMBL" id="OSL13443.1"/>
    </source>
</evidence>
<accession>A0A1X3JIH6</accession>
<comment type="caution">
    <text evidence="1">The sequence shown here is derived from an EMBL/GenBank/DDBJ whole genome shotgun (WGS) entry which is preliminary data.</text>
</comment>
<sequence length="107" mass="11816">MPEMAGIRSTLIKEKNMITNYEATVVTTDDIVHEVNLEGKRIGYVIKTENKETPFTVVDIDGPSGNVKTLDEGVKKMCLVHIGKNLPAEKKAEFLATLIAMKLKGEI</sequence>
<reference evidence="1 2" key="1">
    <citation type="submission" date="2010-04" db="EMBL/GenBank/DDBJ databases">
        <title>The Genome Sequence of Escherichia coli H386.</title>
        <authorList>
            <consortium name="The Broad Institute Genome Sequencing Platform"/>
            <consortium name="The Broad Institute Genome Sequencing Center for Infectious Disease"/>
            <person name="Feldgarden M."/>
            <person name="Gordon D.M."/>
            <person name="Johnson J.R."/>
            <person name="Johnston B.D."/>
            <person name="Young S."/>
            <person name="Zeng Q."/>
            <person name="Koehrsen M."/>
            <person name="Alvarado L."/>
            <person name="Berlin A.M."/>
            <person name="Borenstein D."/>
            <person name="Chapman S.B."/>
            <person name="Chen Z."/>
            <person name="Engels R."/>
            <person name="Freedman E."/>
            <person name="Gellesch M."/>
            <person name="Goldberg J."/>
            <person name="Griggs A."/>
            <person name="Gujja S."/>
            <person name="Heilman E.R."/>
            <person name="Heiman D.I."/>
            <person name="Hepburn T.A."/>
            <person name="Howarth C."/>
            <person name="Jen D."/>
            <person name="Larson L."/>
            <person name="Mehta T."/>
            <person name="Park D."/>
            <person name="Pearson M."/>
            <person name="Richards J."/>
            <person name="Roberts A."/>
            <person name="Saif S."/>
            <person name="Shea T.D."/>
            <person name="Shenoy N."/>
            <person name="Sisk P."/>
            <person name="Stolte C."/>
            <person name="Sykes S.N."/>
            <person name="Walk T."/>
            <person name="White J."/>
            <person name="Yandava C."/>
            <person name="Haas B."/>
            <person name="Henn M.R."/>
            <person name="Nusbaum C."/>
            <person name="Birren B."/>
        </authorList>
    </citation>
    <scope>NUCLEOTIDE SEQUENCE [LARGE SCALE GENOMIC DNA]</scope>
    <source>
        <strain evidence="1 2">H386</strain>
    </source>
</reference>
<name>A0A1X3JIH6_ECOLX</name>
<gene>
    <name evidence="1" type="ORF">ECVG_03728</name>
</gene>
<dbReference type="AlphaFoldDB" id="A0A1X3JIH6"/>
<proteinExistence type="predicted"/>
<protein>
    <submittedName>
        <fullName evidence="1">Protein RacC</fullName>
    </submittedName>
</protein>
<dbReference type="EMBL" id="ADJB01000035">
    <property type="protein sequence ID" value="OSL13443.1"/>
    <property type="molecule type" value="Genomic_DNA"/>
</dbReference>